<protein>
    <submittedName>
        <fullName evidence="1">Uncharacterized protein</fullName>
    </submittedName>
</protein>
<reference evidence="1" key="2">
    <citation type="journal article" date="2015" name="Data Brief">
        <title>Shoot transcriptome of the giant reed, Arundo donax.</title>
        <authorList>
            <person name="Barrero R.A."/>
            <person name="Guerrero F.D."/>
            <person name="Moolhuijzen P."/>
            <person name="Goolsby J.A."/>
            <person name="Tidwell J."/>
            <person name="Bellgard S.E."/>
            <person name="Bellgard M.I."/>
        </authorList>
    </citation>
    <scope>NUCLEOTIDE SEQUENCE</scope>
    <source>
        <tissue evidence="1">Shoot tissue taken approximately 20 cm above the soil surface</tissue>
    </source>
</reference>
<dbReference type="EMBL" id="GBRH01264892">
    <property type="protein sequence ID" value="JAD33003.1"/>
    <property type="molecule type" value="Transcribed_RNA"/>
</dbReference>
<accession>A0A0A8Z5N1</accession>
<dbReference type="PROSITE" id="PS51257">
    <property type="entry name" value="PROKAR_LIPOPROTEIN"/>
    <property type="match status" value="1"/>
</dbReference>
<evidence type="ECO:0000313" key="1">
    <source>
        <dbReference type="EMBL" id="JAD33003.1"/>
    </source>
</evidence>
<sequence>MHKLYSNSLHVLVCILMSSCLIH</sequence>
<organism evidence="1">
    <name type="scientific">Arundo donax</name>
    <name type="common">Giant reed</name>
    <name type="synonym">Donax arundinaceus</name>
    <dbReference type="NCBI Taxonomy" id="35708"/>
    <lineage>
        <taxon>Eukaryota</taxon>
        <taxon>Viridiplantae</taxon>
        <taxon>Streptophyta</taxon>
        <taxon>Embryophyta</taxon>
        <taxon>Tracheophyta</taxon>
        <taxon>Spermatophyta</taxon>
        <taxon>Magnoliopsida</taxon>
        <taxon>Liliopsida</taxon>
        <taxon>Poales</taxon>
        <taxon>Poaceae</taxon>
        <taxon>PACMAD clade</taxon>
        <taxon>Arundinoideae</taxon>
        <taxon>Arundineae</taxon>
        <taxon>Arundo</taxon>
    </lineage>
</organism>
<proteinExistence type="predicted"/>
<reference evidence="1" key="1">
    <citation type="submission" date="2014-09" db="EMBL/GenBank/DDBJ databases">
        <authorList>
            <person name="Magalhaes I.L.F."/>
            <person name="Oliveira U."/>
            <person name="Santos F.R."/>
            <person name="Vidigal T.H.D.A."/>
            <person name="Brescovit A.D."/>
            <person name="Santos A.J."/>
        </authorList>
    </citation>
    <scope>NUCLEOTIDE SEQUENCE</scope>
    <source>
        <tissue evidence="1">Shoot tissue taken approximately 20 cm above the soil surface</tissue>
    </source>
</reference>
<name>A0A0A8Z5N1_ARUDO</name>
<dbReference type="AlphaFoldDB" id="A0A0A8Z5N1"/>